<evidence type="ECO:0000256" key="5">
    <source>
        <dbReference type="ARBA" id="ARBA00022884"/>
    </source>
</evidence>
<comment type="catalytic activity">
    <reaction evidence="9">
        <text>a uridine in RNA = a pseudouridine in RNA</text>
        <dbReference type="Rhea" id="RHEA:48348"/>
        <dbReference type="Rhea" id="RHEA-COMP:12068"/>
        <dbReference type="Rhea" id="RHEA-COMP:12069"/>
        <dbReference type="ChEBI" id="CHEBI:65314"/>
        <dbReference type="ChEBI" id="CHEBI:65315"/>
    </reaction>
</comment>
<dbReference type="PROSITE" id="PS50889">
    <property type="entry name" value="S4"/>
    <property type="match status" value="1"/>
</dbReference>
<evidence type="ECO:0000256" key="9">
    <source>
        <dbReference type="RuleBase" id="RU362028"/>
    </source>
</evidence>
<keyword evidence="12" id="KW-1185">Reference proteome</keyword>
<dbReference type="NCBIfam" id="TIGR00005">
    <property type="entry name" value="rluA_subfam"/>
    <property type="match status" value="1"/>
</dbReference>
<reference evidence="11 12" key="1">
    <citation type="submission" date="2018-11" db="EMBL/GenBank/DDBJ databases">
        <title>Genomic Encyclopedia of Type Strains, Phase IV (KMG-IV): sequencing the most valuable type-strain genomes for metagenomic binning, comparative biology and taxonomic classification.</title>
        <authorList>
            <person name="Goeker M."/>
        </authorList>
    </citation>
    <scope>NUCLEOTIDE SEQUENCE [LARGE SCALE GENOMIC DNA]</scope>
    <source>
        <strain evidence="11 12">DSM 100316</strain>
    </source>
</reference>
<dbReference type="CDD" id="cd02869">
    <property type="entry name" value="PseudoU_synth_RluA_like"/>
    <property type="match status" value="1"/>
</dbReference>
<evidence type="ECO:0000256" key="2">
    <source>
        <dbReference type="ARBA" id="ARBA00002876"/>
    </source>
</evidence>
<dbReference type="NCBIfam" id="NF008249">
    <property type="entry name" value="PRK11025.1"/>
    <property type="match status" value="1"/>
</dbReference>
<evidence type="ECO:0000256" key="8">
    <source>
        <dbReference type="PROSITE-ProRule" id="PRU00182"/>
    </source>
</evidence>
<dbReference type="PROSITE" id="PS01129">
    <property type="entry name" value="PSI_RLU"/>
    <property type="match status" value="1"/>
</dbReference>
<dbReference type="SUPFAM" id="SSF55174">
    <property type="entry name" value="Alpha-L RNA-binding motif"/>
    <property type="match status" value="1"/>
</dbReference>
<protein>
    <recommendedName>
        <fullName evidence="9">Pseudouridine synthase</fullName>
        <ecNumber evidence="9">5.4.99.-</ecNumber>
    </recommendedName>
</protein>
<gene>
    <name evidence="11" type="ORF">EDC56_2703</name>
</gene>
<dbReference type="InterPro" id="IPR006224">
    <property type="entry name" value="PsdUridine_synth_RluA-like_CS"/>
</dbReference>
<dbReference type="GO" id="GO:0160141">
    <property type="term" value="F:23S rRNA pseudouridine(955/2504/2580) synthase activity"/>
    <property type="evidence" value="ECO:0007669"/>
    <property type="project" value="UniProtKB-EC"/>
</dbReference>
<dbReference type="CDD" id="cd00165">
    <property type="entry name" value="S4"/>
    <property type="match status" value="1"/>
</dbReference>
<accession>A0A3N2DK62</accession>
<evidence type="ECO:0000259" key="10">
    <source>
        <dbReference type="SMART" id="SM00363"/>
    </source>
</evidence>
<dbReference type="Pfam" id="PF00849">
    <property type="entry name" value="PseudoU_synth_2"/>
    <property type="match status" value="1"/>
</dbReference>
<dbReference type="Pfam" id="PF01479">
    <property type="entry name" value="S4"/>
    <property type="match status" value="1"/>
</dbReference>
<name>A0A3N2DK62_9GAMM</name>
<evidence type="ECO:0000256" key="3">
    <source>
        <dbReference type="ARBA" id="ARBA00010876"/>
    </source>
</evidence>
<evidence type="ECO:0000256" key="1">
    <source>
        <dbReference type="ARBA" id="ARBA00000381"/>
    </source>
</evidence>
<evidence type="ECO:0000256" key="4">
    <source>
        <dbReference type="ARBA" id="ARBA00022552"/>
    </source>
</evidence>
<comment type="catalytic activity">
    <reaction evidence="1">
        <text>uridine(955/2504/2580) in 23S rRNA = pseudouridine(955/2504/2580) in 23S rRNA</text>
        <dbReference type="Rhea" id="RHEA:42528"/>
        <dbReference type="Rhea" id="RHEA-COMP:10099"/>
        <dbReference type="Rhea" id="RHEA-COMP:10100"/>
        <dbReference type="ChEBI" id="CHEBI:65314"/>
        <dbReference type="ChEBI" id="CHEBI:65315"/>
        <dbReference type="EC" id="5.4.99.24"/>
    </reaction>
</comment>
<dbReference type="RefSeq" id="WP_123713058.1">
    <property type="nucleotide sequence ID" value="NZ_RKHR01000005.1"/>
</dbReference>
<evidence type="ECO:0000313" key="11">
    <source>
        <dbReference type="EMBL" id="ROS00069.1"/>
    </source>
</evidence>
<feature type="active site" evidence="7">
    <location>
        <position position="147"/>
    </location>
</feature>
<evidence type="ECO:0000313" key="12">
    <source>
        <dbReference type="Proteomes" id="UP000275394"/>
    </source>
</evidence>
<keyword evidence="4" id="KW-0698">rRNA processing</keyword>
<dbReference type="InterPro" id="IPR020103">
    <property type="entry name" value="PsdUridine_synth_cat_dom_sf"/>
</dbReference>
<keyword evidence="6 9" id="KW-0413">Isomerase</keyword>
<evidence type="ECO:0000256" key="6">
    <source>
        <dbReference type="ARBA" id="ARBA00023235"/>
    </source>
</evidence>
<dbReference type="Gene3D" id="3.30.2350.10">
    <property type="entry name" value="Pseudouridine synthase"/>
    <property type="match status" value="1"/>
</dbReference>
<dbReference type="InterPro" id="IPR006145">
    <property type="entry name" value="PsdUridine_synth_RsuA/RluA"/>
</dbReference>
<dbReference type="InterPro" id="IPR006225">
    <property type="entry name" value="PsdUridine_synth_RluC/D"/>
</dbReference>
<dbReference type="OrthoDB" id="9807829at2"/>
<dbReference type="PANTHER" id="PTHR21600">
    <property type="entry name" value="MITOCHONDRIAL RNA PSEUDOURIDINE SYNTHASE"/>
    <property type="match status" value="1"/>
</dbReference>
<dbReference type="Proteomes" id="UP000275394">
    <property type="component" value="Unassembled WGS sequence"/>
</dbReference>
<keyword evidence="5 8" id="KW-0694">RNA-binding</keyword>
<dbReference type="GO" id="GO:0003723">
    <property type="term" value="F:RNA binding"/>
    <property type="evidence" value="ECO:0007669"/>
    <property type="project" value="UniProtKB-KW"/>
</dbReference>
<comment type="function">
    <text evidence="2">Responsible for synthesis of pseudouridine from uracil at positions 955, 2504 and 2580 in 23S ribosomal RNA.</text>
</comment>
<dbReference type="Gene3D" id="3.10.290.10">
    <property type="entry name" value="RNA-binding S4 domain"/>
    <property type="match status" value="1"/>
</dbReference>
<organism evidence="11 12">
    <name type="scientific">Sinobacterium caligoides</name>
    <dbReference type="NCBI Taxonomy" id="933926"/>
    <lineage>
        <taxon>Bacteria</taxon>
        <taxon>Pseudomonadati</taxon>
        <taxon>Pseudomonadota</taxon>
        <taxon>Gammaproteobacteria</taxon>
        <taxon>Cellvibrionales</taxon>
        <taxon>Spongiibacteraceae</taxon>
        <taxon>Sinobacterium</taxon>
    </lineage>
</organism>
<dbReference type="SUPFAM" id="SSF55120">
    <property type="entry name" value="Pseudouridine synthase"/>
    <property type="match status" value="1"/>
</dbReference>
<dbReference type="GO" id="GO:0000455">
    <property type="term" value="P:enzyme-directed rRNA pseudouridine synthesis"/>
    <property type="evidence" value="ECO:0007669"/>
    <property type="project" value="UniProtKB-ARBA"/>
</dbReference>
<comment type="similarity">
    <text evidence="3 9">Belongs to the pseudouridine synthase RluA family.</text>
</comment>
<proteinExistence type="inferred from homology"/>
<dbReference type="EC" id="5.4.99.-" evidence="9"/>
<evidence type="ECO:0000256" key="7">
    <source>
        <dbReference type="PIRSR" id="PIRSR606225-1"/>
    </source>
</evidence>
<dbReference type="InterPro" id="IPR002942">
    <property type="entry name" value="S4_RNA-bd"/>
</dbReference>
<sequence>MSEVKPTPGKGVFFIEVDAEYEGQRVDNFLLSRLKGVPRSRLYNLLRKGELRVNKKRTKPSYKLCEGDSIRVPPIRVAAQGEITSAGDGLLRRLSNSILFEDEGLLVINKPSGLAVHGGSGVSLGLIEALRQLRPEARYLELAHRLDKGTSGCIVIAKKRSVLKELHASFRGDGMDKRYLALAAGDWPRRRSTVSVALRKIEQPTGGCIVKVAADGKQSCTRFEIVERLSGATLIMAKPVTGRTHQIRVHAQYAGHPLVGDDRYGDQEVDKKMQLIGSKRLFLHAWRLNFRVSGKRIEVEAPLPEELDRLLAKLRC</sequence>
<feature type="domain" description="RNA-binding S4" evidence="10">
    <location>
        <begin position="24"/>
        <end position="84"/>
    </location>
</feature>
<dbReference type="InterPro" id="IPR036986">
    <property type="entry name" value="S4_RNA-bd_sf"/>
</dbReference>
<comment type="caution">
    <text evidence="11">The sequence shown here is derived from an EMBL/GenBank/DDBJ whole genome shotgun (WGS) entry which is preliminary data.</text>
</comment>
<dbReference type="EMBL" id="RKHR01000005">
    <property type="protein sequence ID" value="ROS00069.1"/>
    <property type="molecule type" value="Genomic_DNA"/>
</dbReference>
<dbReference type="PANTHER" id="PTHR21600:SF92">
    <property type="entry name" value="RIBOSOMAL LARGE SUBUNIT PSEUDOURIDINE SYNTHASE C"/>
    <property type="match status" value="1"/>
</dbReference>
<dbReference type="InterPro" id="IPR050188">
    <property type="entry name" value="RluA_PseudoU_synthase"/>
</dbReference>
<dbReference type="SMART" id="SM00363">
    <property type="entry name" value="S4"/>
    <property type="match status" value="1"/>
</dbReference>
<dbReference type="AlphaFoldDB" id="A0A3N2DK62"/>